<dbReference type="PIRSF" id="PIRSF002161">
    <property type="entry name" value="Ribosomal_L5"/>
    <property type="match status" value="1"/>
</dbReference>
<dbReference type="Proteomes" id="UP000199411">
    <property type="component" value="Unassembled WGS sequence"/>
</dbReference>
<keyword evidence="5" id="KW-0694">RNA-binding</keyword>
<dbReference type="SUPFAM" id="SSF55282">
    <property type="entry name" value="RL5-like"/>
    <property type="match status" value="1"/>
</dbReference>
<organism evidence="9 10">
    <name type="scientific">Desulfurella multipotens</name>
    <dbReference type="NCBI Taxonomy" id="79269"/>
    <lineage>
        <taxon>Bacteria</taxon>
        <taxon>Pseudomonadati</taxon>
        <taxon>Campylobacterota</taxon>
        <taxon>Desulfurellia</taxon>
        <taxon>Desulfurellales</taxon>
        <taxon>Desulfurellaceae</taxon>
        <taxon>Desulfurella</taxon>
    </lineage>
</organism>
<dbReference type="InterPro" id="IPR031310">
    <property type="entry name" value="Ribosomal_uL5_N"/>
</dbReference>
<dbReference type="InterPro" id="IPR022803">
    <property type="entry name" value="Ribosomal_uL5_dom_sf"/>
</dbReference>
<dbReference type="InterPro" id="IPR020929">
    <property type="entry name" value="Ribosomal_uL5_CS"/>
</dbReference>
<evidence type="ECO:0000313" key="9">
    <source>
        <dbReference type="EMBL" id="SDC30323.1"/>
    </source>
</evidence>
<dbReference type="PROSITE" id="PS00358">
    <property type="entry name" value="RIBOSOMAL_L5"/>
    <property type="match status" value="1"/>
</dbReference>
<dbReference type="HAMAP" id="MF_01333_B">
    <property type="entry name" value="Ribosomal_uL5_B"/>
    <property type="match status" value="1"/>
</dbReference>
<keyword evidence="2 5" id="KW-0689">Ribosomal protein</keyword>
<keyword evidence="10" id="KW-1185">Reference proteome</keyword>
<dbReference type="GO" id="GO:0019843">
    <property type="term" value="F:rRNA binding"/>
    <property type="evidence" value="ECO:0007669"/>
    <property type="project" value="UniProtKB-UniRule"/>
</dbReference>
<evidence type="ECO:0000256" key="1">
    <source>
        <dbReference type="ARBA" id="ARBA00008553"/>
    </source>
</evidence>
<dbReference type="NCBIfam" id="NF000585">
    <property type="entry name" value="PRK00010.1"/>
    <property type="match status" value="1"/>
</dbReference>
<sequence length="183" mass="20933">MYIPSMKKHYRENVIPYMMQKFSYKNVMQVPRLEKIVINVGMAEGATDIKMLDSALEELAAITGQKGVITRAKKSIANFKLRKGQPIGCKVTLRKDRMYEFLERFISFSLPRIRDFRGVSKKNFDGRGNYTLGVTEQLIFPEINYDKILKIHGMSISFVTTSKSDEEAFELLKAFGVPFAKAS</sequence>
<feature type="domain" description="Large ribosomal subunit protein uL5 C-terminal" evidence="8">
    <location>
        <begin position="86"/>
        <end position="179"/>
    </location>
</feature>
<evidence type="ECO:0000259" key="8">
    <source>
        <dbReference type="Pfam" id="PF00673"/>
    </source>
</evidence>
<name>A0A1G6KH75_9BACT</name>
<dbReference type="PANTHER" id="PTHR11994">
    <property type="entry name" value="60S RIBOSOMAL PROTEIN L11-RELATED"/>
    <property type="match status" value="1"/>
</dbReference>
<evidence type="ECO:0000256" key="5">
    <source>
        <dbReference type="HAMAP-Rule" id="MF_01333"/>
    </source>
</evidence>
<evidence type="ECO:0000256" key="6">
    <source>
        <dbReference type="RuleBase" id="RU003930"/>
    </source>
</evidence>
<dbReference type="InterPro" id="IPR020930">
    <property type="entry name" value="Ribosomal_uL5_bac-type"/>
</dbReference>
<accession>A0A1G6KH75</accession>
<keyword evidence="3 5" id="KW-0687">Ribonucleoprotein</keyword>
<evidence type="ECO:0000256" key="2">
    <source>
        <dbReference type="ARBA" id="ARBA00022980"/>
    </source>
</evidence>
<dbReference type="Gene3D" id="3.30.1440.10">
    <property type="match status" value="1"/>
</dbReference>
<dbReference type="InterPro" id="IPR002132">
    <property type="entry name" value="Ribosomal_uL5"/>
</dbReference>
<dbReference type="GO" id="GO:1990904">
    <property type="term" value="C:ribonucleoprotein complex"/>
    <property type="evidence" value="ECO:0007669"/>
    <property type="project" value="UniProtKB-KW"/>
</dbReference>
<keyword evidence="5" id="KW-0820">tRNA-binding</keyword>
<evidence type="ECO:0000256" key="4">
    <source>
        <dbReference type="ARBA" id="ARBA00035245"/>
    </source>
</evidence>
<dbReference type="GO" id="GO:0005840">
    <property type="term" value="C:ribosome"/>
    <property type="evidence" value="ECO:0007669"/>
    <property type="project" value="UniProtKB-KW"/>
</dbReference>
<comment type="similarity">
    <text evidence="1 5 6">Belongs to the universal ribosomal protein uL5 family.</text>
</comment>
<dbReference type="Pfam" id="PF00673">
    <property type="entry name" value="Ribosomal_L5_C"/>
    <property type="match status" value="1"/>
</dbReference>
<comment type="subunit">
    <text evidence="5">Part of the 50S ribosomal subunit; part of the 5S rRNA/L5/L18/L25 subcomplex. Contacts the 5S rRNA and the P site tRNA. Forms a bridge to the 30S subunit in the 70S ribosome.</text>
</comment>
<keyword evidence="5" id="KW-0699">rRNA-binding</keyword>
<protein>
    <recommendedName>
        <fullName evidence="4 5">Large ribosomal subunit protein uL5</fullName>
    </recommendedName>
</protein>
<dbReference type="GO" id="GO:0000049">
    <property type="term" value="F:tRNA binding"/>
    <property type="evidence" value="ECO:0007669"/>
    <property type="project" value="UniProtKB-UniRule"/>
</dbReference>
<feature type="domain" description="Large ribosomal subunit protein uL5 N-terminal" evidence="7">
    <location>
        <begin position="26"/>
        <end position="82"/>
    </location>
</feature>
<dbReference type="FunFam" id="3.30.1440.10:FF:000001">
    <property type="entry name" value="50S ribosomal protein L5"/>
    <property type="match status" value="1"/>
</dbReference>
<dbReference type="AlphaFoldDB" id="A0A1G6KH75"/>
<reference evidence="10" key="1">
    <citation type="submission" date="2016-10" db="EMBL/GenBank/DDBJ databases">
        <authorList>
            <person name="Varghese N."/>
            <person name="Submissions S."/>
        </authorList>
    </citation>
    <scope>NUCLEOTIDE SEQUENCE [LARGE SCALE GENOMIC DNA]</scope>
    <source>
        <strain evidence="10">DSM 8415</strain>
    </source>
</reference>
<dbReference type="GO" id="GO:0003735">
    <property type="term" value="F:structural constituent of ribosome"/>
    <property type="evidence" value="ECO:0007669"/>
    <property type="project" value="InterPro"/>
</dbReference>
<gene>
    <name evidence="5" type="primary">rplE</name>
    <name evidence="9" type="ORF">SAMN05660835_00595</name>
</gene>
<dbReference type="EMBL" id="FMYU01000004">
    <property type="protein sequence ID" value="SDC30323.1"/>
    <property type="molecule type" value="Genomic_DNA"/>
</dbReference>
<dbReference type="Pfam" id="PF00281">
    <property type="entry name" value="Ribosomal_L5"/>
    <property type="match status" value="1"/>
</dbReference>
<comment type="function">
    <text evidence="5">This is 1 of the proteins that bind and probably mediate the attachment of the 5S RNA into the large ribosomal subunit, where it forms part of the central protuberance. In the 70S ribosome it contacts protein S13 of the 30S subunit (bridge B1b), connecting the 2 subunits; this bridge is implicated in subunit movement. Contacts the P site tRNA; the 5S rRNA and some of its associated proteins might help stabilize positioning of ribosome-bound tRNAs.</text>
</comment>
<dbReference type="InterPro" id="IPR031309">
    <property type="entry name" value="Ribosomal_uL5_C"/>
</dbReference>
<proteinExistence type="inferred from homology"/>
<evidence type="ECO:0000313" key="10">
    <source>
        <dbReference type="Proteomes" id="UP000199411"/>
    </source>
</evidence>
<evidence type="ECO:0000259" key="7">
    <source>
        <dbReference type="Pfam" id="PF00281"/>
    </source>
</evidence>
<evidence type="ECO:0000256" key="3">
    <source>
        <dbReference type="ARBA" id="ARBA00023274"/>
    </source>
</evidence>
<dbReference type="GO" id="GO:0006412">
    <property type="term" value="P:translation"/>
    <property type="evidence" value="ECO:0007669"/>
    <property type="project" value="UniProtKB-UniRule"/>
</dbReference>